<dbReference type="HAMAP" id="MF_01331_B">
    <property type="entry name" value="Ribosomal_uL22_B"/>
    <property type="match status" value="1"/>
</dbReference>
<dbReference type="GO" id="GO:0022625">
    <property type="term" value="C:cytosolic large ribosomal subunit"/>
    <property type="evidence" value="ECO:0007669"/>
    <property type="project" value="TreeGrafter"/>
</dbReference>
<dbReference type="InterPro" id="IPR005727">
    <property type="entry name" value="Ribosomal_uL22_bac/chlpt-type"/>
</dbReference>
<accession>A0A2H0UNY2</accession>
<evidence type="ECO:0000313" key="13">
    <source>
        <dbReference type="Proteomes" id="UP000230903"/>
    </source>
</evidence>
<dbReference type="Gene3D" id="3.90.470.10">
    <property type="entry name" value="Ribosomal protein L22/L17"/>
    <property type="match status" value="1"/>
</dbReference>
<dbReference type="InterPro" id="IPR047867">
    <property type="entry name" value="Ribosomal_uL22_bac/org-type"/>
</dbReference>
<comment type="similarity">
    <text evidence="1 7 8">Belongs to the universal ribosomal protein uL22 family.</text>
</comment>
<sequence length="173" mass="19224">MKTQSAKLSYLNVAPRKVRLIANAIKKLPVKEAEAQLLLRSQRSSGPLLKLLRSAVANAKNKDMDVAKLVVSAIWVDGAPVLKRFLPRAQGRATPLLKRMSHITIVLAESDKKKGERFTIIKPEKKSARGGSASGGKKRAKKPVMDKPEKEEPKTKMKDDKSGIKKFFRRKSV</sequence>
<dbReference type="InterPro" id="IPR036394">
    <property type="entry name" value="Ribosomal_uL22_sf"/>
</dbReference>
<evidence type="ECO:0000256" key="4">
    <source>
        <dbReference type="ARBA" id="ARBA00022980"/>
    </source>
</evidence>
<comment type="function">
    <text evidence="7">The globular domain of the protein is located near the polypeptide exit tunnel on the outside of the subunit, while an extended beta-hairpin is found that lines the wall of the exit tunnel in the center of the 70S ribosome.</text>
</comment>
<keyword evidence="4 7" id="KW-0689">Ribosomal protein</keyword>
<dbReference type="Proteomes" id="UP000230903">
    <property type="component" value="Unassembled WGS sequence"/>
</dbReference>
<evidence type="ECO:0000256" key="9">
    <source>
        <dbReference type="RuleBase" id="RU004006"/>
    </source>
</evidence>
<dbReference type="NCBIfam" id="TIGR01044">
    <property type="entry name" value="rplV_bact"/>
    <property type="match status" value="1"/>
</dbReference>
<evidence type="ECO:0000256" key="3">
    <source>
        <dbReference type="ARBA" id="ARBA00022884"/>
    </source>
</evidence>
<evidence type="ECO:0000256" key="7">
    <source>
        <dbReference type="HAMAP-Rule" id="MF_01331"/>
    </source>
</evidence>
<keyword evidence="5 7" id="KW-0687">Ribonucleoprotein</keyword>
<dbReference type="PANTHER" id="PTHR13501:SF8">
    <property type="entry name" value="LARGE RIBOSOMAL SUBUNIT PROTEIN UL22M"/>
    <property type="match status" value="1"/>
</dbReference>
<name>A0A2H0UNY2_9BACT</name>
<feature type="region of interest" description="Disordered" evidence="11">
    <location>
        <begin position="120"/>
        <end position="173"/>
    </location>
</feature>
<dbReference type="GO" id="GO:0019843">
    <property type="term" value="F:rRNA binding"/>
    <property type="evidence" value="ECO:0007669"/>
    <property type="project" value="UniProtKB-UniRule"/>
</dbReference>
<evidence type="ECO:0000256" key="5">
    <source>
        <dbReference type="ARBA" id="ARBA00023274"/>
    </source>
</evidence>
<evidence type="ECO:0000256" key="8">
    <source>
        <dbReference type="RuleBase" id="RU004005"/>
    </source>
</evidence>
<evidence type="ECO:0000256" key="2">
    <source>
        <dbReference type="ARBA" id="ARBA00022730"/>
    </source>
</evidence>
<keyword evidence="3 7" id="KW-0694">RNA-binding</keyword>
<evidence type="ECO:0000256" key="1">
    <source>
        <dbReference type="ARBA" id="ARBA00009451"/>
    </source>
</evidence>
<dbReference type="InterPro" id="IPR018260">
    <property type="entry name" value="Ribosomal_uL22_CS"/>
</dbReference>
<dbReference type="CDD" id="cd00336">
    <property type="entry name" value="Ribosomal_L22"/>
    <property type="match status" value="1"/>
</dbReference>
<dbReference type="SUPFAM" id="SSF54843">
    <property type="entry name" value="Ribosomal protein L22"/>
    <property type="match status" value="1"/>
</dbReference>
<evidence type="ECO:0000256" key="6">
    <source>
        <dbReference type="ARBA" id="ARBA00035207"/>
    </source>
</evidence>
<dbReference type="PANTHER" id="PTHR13501">
    <property type="entry name" value="CHLOROPLAST 50S RIBOSOMAL PROTEIN L22-RELATED"/>
    <property type="match status" value="1"/>
</dbReference>
<dbReference type="InterPro" id="IPR001063">
    <property type="entry name" value="Ribosomal_uL22"/>
</dbReference>
<protein>
    <recommendedName>
        <fullName evidence="6 7">Large ribosomal subunit protein uL22</fullName>
    </recommendedName>
</protein>
<reference evidence="13" key="1">
    <citation type="submission" date="2017-09" db="EMBL/GenBank/DDBJ databases">
        <title>Depth-based differentiation of microbial function through sediment-hosted aquifers and enrichment of novel symbionts in the deep terrestrial subsurface.</title>
        <authorList>
            <person name="Probst A.J."/>
            <person name="Ladd B."/>
            <person name="Jarett J.K."/>
            <person name="Geller-Mcgrath D.E."/>
            <person name="Sieber C.M.K."/>
            <person name="Emerson J.B."/>
            <person name="Anantharaman K."/>
            <person name="Thomas B.C."/>
            <person name="Malmstrom R."/>
            <person name="Stieglmeier M."/>
            <person name="Klingl A."/>
            <person name="Woyke T."/>
            <person name="Ryan C.M."/>
            <person name="Banfield J.F."/>
        </authorList>
    </citation>
    <scope>NUCLEOTIDE SEQUENCE [LARGE SCALE GENOMIC DNA]</scope>
</reference>
<organism evidence="12 13">
    <name type="scientific">Candidatus Harrisonbacteria bacterium CG10_big_fil_rev_8_21_14_0_10_45_28</name>
    <dbReference type="NCBI Taxonomy" id="1974586"/>
    <lineage>
        <taxon>Bacteria</taxon>
        <taxon>Candidatus Harrisoniibacteriota</taxon>
    </lineage>
</organism>
<dbReference type="Pfam" id="PF00237">
    <property type="entry name" value="Ribosomal_L22"/>
    <property type="match status" value="1"/>
</dbReference>
<dbReference type="GO" id="GO:0006412">
    <property type="term" value="P:translation"/>
    <property type="evidence" value="ECO:0007669"/>
    <property type="project" value="UniProtKB-UniRule"/>
</dbReference>
<dbReference type="EMBL" id="PFBC01000016">
    <property type="protein sequence ID" value="PIR88114.1"/>
    <property type="molecule type" value="Genomic_DNA"/>
</dbReference>
<comment type="subunit">
    <text evidence="7 9">Part of the 50S ribosomal subunit.</text>
</comment>
<evidence type="ECO:0000256" key="11">
    <source>
        <dbReference type="SAM" id="MobiDB-lite"/>
    </source>
</evidence>
<evidence type="ECO:0000256" key="10">
    <source>
        <dbReference type="RuleBase" id="RU004008"/>
    </source>
</evidence>
<proteinExistence type="inferred from homology"/>
<comment type="caution">
    <text evidence="12">The sequence shown here is derived from an EMBL/GenBank/DDBJ whole genome shotgun (WGS) entry which is preliminary data.</text>
</comment>
<comment type="function">
    <text evidence="7 10">This protein binds specifically to 23S rRNA; its binding is stimulated by other ribosomal proteins, e.g., L4, L17, and L20. It is important during the early stages of 50S assembly. It makes multiple contacts with different domains of the 23S rRNA in the assembled 50S subunit and ribosome.</text>
</comment>
<feature type="compositionally biased region" description="Basic residues" evidence="11">
    <location>
        <begin position="164"/>
        <end position="173"/>
    </location>
</feature>
<evidence type="ECO:0000313" key="12">
    <source>
        <dbReference type="EMBL" id="PIR88114.1"/>
    </source>
</evidence>
<gene>
    <name evidence="7" type="primary">rplV</name>
    <name evidence="12" type="ORF">COU10_00985</name>
</gene>
<dbReference type="AlphaFoldDB" id="A0A2H0UNY2"/>
<feature type="compositionally biased region" description="Basic and acidic residues" evidence="11">
    <location>
        <begin position="143"/>
        <end position="163"/>
    </location>
</feature>
<dbReference type="PROSITE" id="PS00464">
    <property type="entry name" value="RIBOSOMAL_L22"/>
    <property type="match status" value="1"/>
</dbReference>
<dbReference type="GO" id="GO:0003735">
    <property type="term" value="F:structural constituent of ribosome"/>
    <property type="evidence" value="ECO:0007669"/>
    <property type="project" value="InterPro"/>
</dbReference>
<keyword evidence="2 7" id="KW-0699">rRNA-binding</keyword>